<sequence>CIMTAAAFTTTLSLDDCTAIEVIWRINPAAASFQTVDVTLRPSALNPPGALANGTVTGMAHAFLLDCNRLTANATRSIKLVLATVDGFVGRGRFFEQRLVDCPFLERVEGFLSLDQSTGPLELSSPTSDSFHAILSSAAAGLLVQSSTGNDSLALASIETELEARLSLRWIFPSPVPRRNVVLIEGYQLYQTGGGGGGGSLTGPGMIQAVRDFNVSVIALGTGEPCGPKHWLQHPENAPGFCDAFIPIDMTIDDELPLRIVSAIREYKGFDRVDGIFTGHDRYLVPTAKAADLLGLPASPVRAYEIATDKYAMRQFEVESQGGDFQFLRFFDLEDMKRQLTATENRVVIRYPAIVKPVGGYLSEGVARVSGDAELIASVARIDNKRHGHAVIVETYIDGPEFDANIVLCEGEILFFELVDDFPSGGDIPGAGAEGTFFETSEFTPSNLPYTERELVMRSVHKTLLALGFTWGLFHVEGRVKDSTMEFRTDASGIVDLRPRLARRAAPPACFLVEINARIPGLGCAMSTMHSYGVDYYAAYLLAFLRDVPRLRLVTSTFAFPGRADGSQYWCEVVFIQPDRGGRFDSEDPCEELLSRLPQLEANVSRHLCCYKKHDVIPDPKTGVCLLLAYFLAYSRESREHVREVSEMIRKEFRYRIAD</sequence>
<dbReference type="PANTHER" id="PTHR43585">
    <property type="entry name" value="FUMIPYRROLE BIOSYNTHESIS PROTEIN C"/>
    <property type="match status" value="1"/>
</dbReference>
<keyword evidence="3 4" id="KW-0067">ATP-binding</keyword>
<dbReference type="GO" id="GO:0005524">
    <property type="term" value="F:ATP binding"/>
    <property type="evidence" value="ECO:0007669"/>
    <property type="project" value="UniProtKB-UniRule"/>
</dbReference>
<protein>
    <submittedName>
        <fullName evidence="6">ATP-grasp domain-containing protein</fullName>
    </submittedName>
</protein>
<reference evidence="6" key="1">
    <citation type="submission" date="2023-03" db="EMBL/GenBank/DDBJ databases">
        <title>Massive genome expansion in bonnet fungi (Mycena s.s.) driven by repeated elements and novel gene families across ecological guilds.</title>
        <authorList>
            <consortium name="Lawrence Berkeley National Laboratory"/>
            <person name="Harder C.B."/>
            <person name="Miyauchi S."/>
            <person name="Viragh M."/>
            <person name="Kuo A."/>
            <person name="Thoen E."/>
            <person name="Andreopoulos B."/>
            <person name="Lu D."/>
            <person name="Skrede I."/>
            <person name="Drula E."/>
            <person name="Henrissat B."/>
            <person name="Morin E."/>
            <person name="Kohler A."/>
            <person name="Barry K."/>
            <person name="LaButti K."/>
            <person name="Morin E."/>
            <person name="Salamov A."/>
            <person name="Lipzen A."/>
            <person name="Mereny Z."/>
            <person name="Hegedus B."/>
            <person name="Baldrian P."/>
            <person name="Stursova M."/>
            <person name="Weitz H."/>
            <person name="Taylor A."/>
            <person name="Grigoriev I.V."/>
            <person name="Nagy L.G."/>
            <person name="Martin F."/>
            <person name="Kauserud H."/>
        </authorList>
    </citation>
    <scope>NUCLEOTIDE SEQUENCE</scope>
    <source>
        <strain evidence="6">9144</strain>
    </source>
</reference>
<evidence type="ECO:0000256" key="1">
    <source>
        <dbReference type="ARBA" id="ARBA00022598"/>
    </source>
</evidence>
<dbReference type="InterPro" id="IPR052032">
    <property type="entry name" value="ATP-dep_AA_Ligase"/>
</dbReference>
<evidence type="ECO:0000256" key="4">
    <source>
        <dbReference type="PROSITE-ProRule" id="PRU00409"/>
    </source>
</evidence>
<evidence type="ECO:0000256" key="2">
    <source>
        <dbReference type="ARBA" id="ARBA00022741"/>
    </source>
</evidence>
<keyword evidence="7" id="KW-1185">Reference proteome</keyword>
<proteinExistence type="predicted"/>
<evidence type="ECO:0000313" key="6">
    <source>
        <dbReference type="EMBL" id="KAJ7216308.1"/>
    </source>
</evidence>
<evidence type="ECO:0000256" key="3">
    <source>
        <dbReference type="ARBA" id="ARBA00022840"/>
    </source>
</evidence>
<organism evidence="6 7">
    <name type="scientific">Mycena pura</name>
    <dbReference type="NCBI Taxonomy" id="153505"/>
    <lineage>
        <taxon>Eukaryota</taxon>
        <taxon>Fungi</taxon>
        <taxon>Dikarya</taxon>
        <taxon>Basidiomycota</taxon>
        <taxon>Agaricomycotina</taxon>
        <taxon>Agaricomycetes</taxon>
        <taxon>Agaricomycetidae</taxon>
        <taxon>Agaricales</taxon>
        <taxon>Marasmiineae</taxon>
        <taxon>Mycenaceae</taxon>
        <taxon>Mycena</taxon>
    </lineage>
</organism>
<feature type="domain" description="ATP-grasp" evidence="5">
    <location>
        <begin position="325"/>
        <end position="545"/>
    </location>
</feature>
<evidence type="ECO:0000259" key="5">
    <source>
        <dbReference type="PROSITE" id="PS50975"/>
    </source>
</evidence>
<name>A0AAD6YIJ2_9AGAR</name>
<feature type="non-terminal residue" evidence="6">
    <location>
        <position position="659"/>
    </location>
</feature>
<dbReference type="Gene3D" id="3.30.470.20">
    <property type="entry name" value="ATP-grasp fold, B domain"/>
    <property type="match status" value="1"/>
</dbReference>
<keyword evidence="1" id="KW-0436">Ligase</keyword>
<keyword evidence="2 4" id="KW-0547">Nucleotide-binding</keyword>
<dbReference type="Pfam" id="PF13535">
    <property type="entry name" value="ATP-grasp_4"/>
    <property type="match status" value="1"/>
</dbReference>
<dbReference type="InterPro" id="IPR011761">
    <property type="entry name" value="ATP-grasp"/>
</dbReference>
<dbReference type="PROSITE" id="PS50975">
    <property type="entry name" value="ATP_GRASP"/>
    <property type="match status" value="1"/>
</dbReference>
<dbReference type="SUPFAM" id="SSF56059">
    <property type="entry name" value="Glutathione synthetase ATP-binding domain-like"/>
    <property type="match status" value="1"/>
</dbReference>
<dbReference type="PANTHER" id="PTHR43585:SF2">
    <property type="entry name" value="ATP-GRASP ENZYME FSQD"/>
    <property type="match status" value="1"/>
</dbReference>
<dbReference type="GO" id="GO:0016874">
    <property type="term" value="F:ligase activity"/>
    <property type="evidence" value="ECO:0007669"/>
    <property type="project" value="UniProtKB-KW"/>
</dbReference>
<dbReference type="Gene3D" id="3.40.50.20">
    <property type="match status" value="1"/>
</dbReference>
<evidence type="ECO:0000313" key="7">
    <source>
        <dbReference type="Proteomes" id="UP001219525"/>
    </source>
</evidence>
<dbReference type="AlphaFoldDB" id="A0AAD6YIJ2"/>
<dbReference type="InterPro" id="IPR041472">
    <property type="entry name" value="BL00235/CARNS1_N"/>
</dbReference>
<comment type="caution">
    <text evidence="6">The sequence shown here is derived from an EMBL/GenBank/DDBJ whole genome shotgun (WGS) entry which is preliminary data.</text>
</comment>
<dbReference type="GO" id="GO:0046872">
    <property type="term" value="F:metal ion binding"/>
    <property type="evidence" value="ECO:0007669"/>
    <property type="project" value="InterPro"/>
</dbReference>
<accession>A0AAD6YIJ2</accession>
<dbReference type="Pfam" id="PF18130">
    <property type="entry name" value="ATPgrasp_N"/>
    <property type="match status" value="1"/>
</dbReference>
<dbReference type="EMBL" id="JARJCW010000015">
    <property type="protein sequence ID" value="KAJ7216308.1"/>
    <property type="molecule type" value="Genomic_DNA"/>
</dbReference>
<gene>
    <name evidence="6" type="ORF">GGX14DRAFT_441100</name>
</gene>
<dbReference type="Proteomes" id="UP001219525">
    <property type="component" value="Unassembled WGS sequence"/>
</dbReference>
<feature type="non-terminal residue" evidence="6">
    <location>
        <position position="1"/>
    </location>
</feature>
<dbReference type="InterPro" id="IPR013815">
    <property type="entry name" value="ATP_grasp_subdomain_1"/>
</dbReference>
<dbReference type="Gene3D" id="3.30.1490.20">
    <property type="entry name" value="ATP-grasp fold, A domain"/>
    <property type="match status" value="1"/>
</dbReference>